<keyword evidence="1" id="KW-1133">Transmembrane helix</keyword>
<sequence length="131" mass="14057">MIHTYLFIYSFNIAVAVAVVSFGAVSQEYGSSRSCSCSRSAAAAGLRPTARLSECCRSLLSLALGMSTVDTSQNRVQRDRIFFSSSISLAADRPARAPAVPAHRTALPPVRSPIRSRCARVNPPLGERESV</sequence>
<name>A0A4C1T1H9_EUMVA</name>
<accession>A0A4C1T1H9</accession>
<dbReference type="Proteomes" id="UP000299102">
    <property type="component" value="Unassembled WGS sequence"/>
</dbReference>
<keyword evidence="3" id="KW-1185">Reference proteome</keyword>
<dbReference type="AlphaFoldDB" id="A0A4C1T1H9"/>
<comment type="caution">
    <text evidence="2">The sequence shown here is derived from an EMBL/GenBank/DDBJ whole genome shotgun (WGS) entry which is preliminary data.</text>
</comment>
<keyword evidence="1" id="KW-0472">Membrane</keyword>
<evidence type="ECO:0000313" key="3">
    <source>
        <dbReference type="Proteomes" id="UP000299102"/>
    </source>
</evidence>
<feature type="transmembrane region" description="Helical" evidence="1">
    <location>
        <begin position="6"/>
        <end position="25"/>
    </location>
</feature>
<dbReference type="EMBL" id="BGZK01004264">
    <property type="protein sequence ID" value="GBP07984.1"/>
    <property type="molecule type" value="Genomic_DNA"/>
</dbReference>
<keyword evidence="1" id="KW-0812">Transmembrane</keyword>
<gene>
    <name evidence="2" type="ORF">EVAR_91030_1</name>
</gene>
<proteinExistence type="predicted"/>
<reference evidence="2 3" key="1">
    <citation type="journal article" date="2019" name="Commun. Biol.">
        <title>The bagworm genome reveals a unique fibroin gene that provides high tensile strength.</title>
        <authorList>
            <person name="Kono N."/>
            <person name="Nakamura H."/>
            <person name="Ohtoshi R."/>
            <person name="Tomita M."/>
            <person name="Numata K."/>
            <person name="Arakawa K."/>
        </authorList>
    </citation>
    <scope>NUCLEOTIDE SEQUENCE [LARGE SCALE GENOMIC DNA]</scope>
</reference>
<evidence type="ECO:0000256" key="1">
    <source>
        <dbReference type="SAM" id="Phobius"/>
    </source>
</evidence>
<organism evidence="2 3">
    <name type="scientific">Eumeta variegata</name>
    <name type="common">Bagworm moth</name>
    <name type="synonym">Eumeta japonica</name>
    <dbReference type="NCBI Taxonomy" id="151549"/>
    <lineage>
        <taxon>Eukaryota</taxon>
        <taxon>Metazoa</taxon>
        <taxon>Ecdysozoa</taxon>
        <taxon>Arthropoda</taxon>
        <taxon>Hexapoda</taxon>
        <taxon>Insecta</taxon>
        <taxon>Pterygota</taxon>
        <taxon>Neoptera</taxon>
        <taxon>Endopterygota</taxon>
        <taxon>Lepidoptera</taxon>
        <taxon>Glossata</taxon>
        <taxon>Ditrysia</taxon>
        <taxon>Tineoidea</taxon>
        <taxon>Psychidae</taxon>
        <taxon>Oiketicinae</taxon>
        <taxon>Eumeta</taxon>
    </lineage>
</organism>
<evidence type="ECO:0000313" key="2">
    <source>
        <dbReference type="EMBL" id="GBP07984.1"/>
    </source>
</evidence>
<protein>
    <submittedName>
        <fullName evidence="2">Uncharacterized protein</fullName>
    </submittedName>
</protein>